<evidence type="ECO:0000259" key="2">
    <source>
        <dbReference type="PROSITE" id="PS00028"/>
    </source>
</evidence>
<feature type="compositionally biased region" description="Basic and acidic residues" evidence="1">
    <location>
        <begin position="76"/>
        <end position="85"/>
    </location>
</feature>
<feature type="compositionally biased region" description="Low complexity" evidence="1">
    <location>
        <begin position="384"/>
        <end position="401"/>
    </location>
</feature>
<feature type="region of interest" description="Disordered" evidence="1">
    <location>
        <begin position="1"/>
        <end position="37"/>
    </location>
</feature>
<dbReference type="VEuPathDB" id="FungiDB:A1Q1_07137"/>
<dbReference type="InterPro" id="IPR039327">
    <property type="entry name" value="CON7-like"/>
</dbReference>
<feature type="domain" description="C2H2-type" evidence="2">
    <location>
        <begin position="248"/>
        <end position="272"/>
    </location>
</feature>
<feature type="region of interest" description="Disordered" evidence="1">
    <location>
        <begin position="328"/>
        <end position="444"/>
    </location>
</feature>
<protein>
    <recommendedName>
        <fullName evidence="2">C2H2-type domain-containing protein</fullName>
    </recommendedName>
</protein>
<gene>
    <name evidence="3" type="ORF">A1Q1_07137</name>
</gene>
<dbReference type="OrthoDB" id="1939603at2759"/>
<feature type="compositionally biased region" description="Polar residues" evidence="1">
    <location>
        <begin position="15"/>
        <end position="26"/>
    </location>
</feature>
<feature type="compositionally biased region" description="Polar residues" evidence="1">
    <location>
        <begin position="427"/>
        <end position="444"/>
    </location>
</feature>
<dbReference type="Proteomes" id="UP000002748">
    <property type="component" value="Unassembled WGS sequence"/>
</dbReference>
<dbReference type="PANTHER" id="PTHR36167:SF3">
    <property type="entry name" value="C2H2 FINGER DOMAIN TRANSCRIPTION FACTOR (EUROFUNG)-RELATED"/>
    <property type="match status" value="1"/>
</dbReference>
<evidence type="ECO:0000313" key="4">
    <source>
        <dbReference type="Proteomes" id="UP000002748"/>
    </source>
</evidence>
<feature type="region of interest" description="Disordered" evidence="1">
    <location>
        <begin position="47"/>
        <end position="66"/>
    </location>
</feature>
<name>J4UJ13_TRIAS</name>
<evidence type="ECO:0000313" key="3">
    <source>
        <dbReference type="EMBL" id="EJT51725.1"/>
    </source>
</evidence>
<dbReference type="Gene3D" id="3.30.160.60">
    <property type="entry name" value="Classic Zinc Finger"/>
    <property type="match status" value="1"/>
</dbReference>
<dbReference type="EMBL" id="ALBS01000048">
    <property type="protein sequence ID" value="EJT51725.1"/>
    <property type="molecule type" value="Genomic_DNA"/>
</dbReference>
<dbReference type="PROSITE" id="PS00028">
    <property type="entry name" value="ZINC_FINGER_C2H2_1"/>
    <property type="match status" value="1"/>
</dbReference>
<evidence type="ECO:0000256" key="1">
    <source>
        <dbReference type="SAM" id="MobiDB-lite"/>
    </source>
</evidence>
<comment type="caution">
    <text evidence="3">The sequence shown here is derived from an EMBL/GenBank/DDBJ whole genome shotgun (WGS) entry which is preliminary data.</text>
</comment>
<dbReference type="GeneID" id="25990649"/>
<reference evidence="3 4" key="1">
    <citation type="journal article" date="2012" name="Eukaryot. Cell">
        <title>Draft genome sequence of CBS 2479, the standard type strain of Trichosporon asahii.</title>
        <authorList>
            <person name="Yang R.Y."/>
            <person name="Li H.T."/>
            <person name="Zhu H."/>
            <person name="Zhou G.P."/>
            <person name="Wang M."/>
            <person name="Wang L."/>
        </authorList>
    </citation>
    <scope>NUCLEOTIDE SEQUENCE [LARGE SCALE GENOMIC DNA]</scope>
    <source>
        <strain evidence="4">ATCC 90039 / CBS 2479 / JCM 2466 / KCTC 7840 / NCYC 2677 / UAMH 7654</strain>
    </source>
</reference>
<sequence length="444" mass="47433">MTAIFDQPPTLVASDHSQVSPATTAIESPRDYRRSSMLSDSSALYSSYASSSNSLGPATPENASFPYDHRRSFAAERDAKDRASDNHAPSFPFSSSLDNHSPSTLPYPINVGMSYPYSNGLHSTVPRQPTVARSATSDSLPSYQPHLSSSLHTGARPLVSSGYQNNIHGVSGYSVGGSSFPPASTTVLPGFNGRYSYDSNAGRYNMGVPMGNGGVSAENDLQFVSLAGPVAKKRSRRRYDEIERIYPCGYKGCDKAYGTLNHLNAHVAMQKHGEKRLPAEFKEMRKEWRKKKREEAAAAANKEAAAAAAAANEAQSLPSAGPYTNSVYSPWGAPQENNDPVSNYSSHADSHDAFGGHRSSNGSFLNSPPGWGTAAAGSNENTRPATANTGSSTGGSPTEPSRFSSSYLWPQGNGYKQGARGDDYPPSSGTHQHSFNSYSMNHHA</sequence>
<organism evidence="3 4">
    <name type="scientific">Trichosporon asahii var. asahii (strain ATCC 90039 / CBS 2479 / JCM 2466 / KCTC 7840 / NBRC 103889/ NCYC 2677 / UAMH 7654)</name>
    <name type="common">Yeast</name>
    <dbReference type="NCBI Taxonomy" id="1186058"/>
    <lineage>
        <taxon>Eukaryota</taxon>
        <taxon>Fungi</taxon>
        <taxon>Dikarya</taxon>
        <taxon>Basidiomycota</taxon>
        <taxon>Agaricomycotina</taxon>
        <taxon>Tremellomycetes</taxon>
        <taxon>Trichosporonales</taxon>
        <taxon>Trichosporonaceae</taxon>
        <taxon>Trichosporon</taxon>
    </lineage>
</organism>
<dbReference type="InterPro" id="IPR013087">
    <property type="entry name" value="Znf_C2H2_type"/>
</dbReference>
<dbReference type="RefSeq" id="XP_014182861.1">
    <property type="nucleotide sequence ID" value="XM_014327386.1"/>
</dbReference>
<feature type="compositionally biased region" description="Polar residues" evidence="1">
    <location>
        <begin position="335"/>
        <end position="347"/>
    </location>
</feature>
<dbReference type="AlphaFoldDB" id="J4UJ13"/>
<feature type="region of interest" description="Disordered" evidence="1">
    <location>
        <begin position="76"/>
        <end position="99"/>
    </location>
</feature>
<dbReference type="PANTHER" id="PTHR36167">
    <property type="entry name" value="C2H2 FINGER DOMAIN TRANSCRIPTION FACTOR (EUROFUNG)-RELATED"/>
    <property type="match status" value="1"/>
</dbReference>
<dbReference type="HOGENOM" id="CLU_617044_0_0_1"/>
<accession>J4UJ13</accession>
<dbReference type="GO" id="GO:0006355">
    <property type="term" value="P:regulation of DNA-templated transcription"/>
    <property type="evidence" value="ECO:0007669"/>
    <property type="project" value="InterPro"/>
</dbReference>
<dbReference type="KEGG" id="tasa:A1Q1_07137"/>
<feature type="region of interest" description="Disordered" evidence="1">
    <location>
        <begin position="127"/>
        <end position="149"/>
    </location>
</feature>
<proteinExistence type="predicted"/>